<dbReference type="EMBL" id="CAJPWZ010001063">
    <property type="protein sequence ID" value="CAG2206849.1"/>
    <property type="molecule type" value="Genomic_DNA"/>
</dbReference>
<accession>A0A8S3RKI8</accession>
<dbReference type="FunFam" id="2.20.70.10:FF:000036">
    <property type="entry name" value="Phosphorylated CTD-interacting factor 1"/>
    <property type="match status" value="1"/>
</dbReference>
<dbReference type="Pfam" id="PF12237">
    <property type="entry name" value="PCIF1_WW"/>
    <property type="match status" value="1"/>
</dbReference>
<evidence type="ECO:0000256" key="1">
    <source>
        <dbReference type="SAM" id="MobiDB-lite"/>
    </source>
</evidence>
<dbReference type="CDD" id="cd00201">
    <property type="entry name" value="WW"/>
    <property type="match status" value="1"/>
</dbReference>
<dbReference type="GO" id="GO:0016422">
    <property type="term" value="F:mRNA (2'-O-methyladenosine-N6-)-methyltransferase activity"/>
    <property type="evidence" value="ECO:0007669"/>
    <property type="project" value="InterPro"/>
</dbReference>
<proteinExistence type="predicted"/>
<dbReference type="GO" id="GO:0099122">
    <property type="term" value="F:RNA polymerase II C-terminal domain binding"/>
    <property type="evidence" value="ECO:0007669"/>
    <property type="project" value="InterPro"/>
</dbReference>
<dbReference type="AlphaFoldDB" id="A0A8S3RKI8"/>
<dbReference type="PROSITE" id="PS50020">
    <property type="entry name" value="WW_DOMAIN_2"/>
    <property type="match status" value="1"/>
</dbReference>
<dbReference type="InterPro" id="IPR036020">
    <property type="entry name" value="WW_dom_sf"/>
</dbReference>
<dbReference type="Pfam" id="PF00397">
    <property type="entry name" value="WW"/>
    <property type="match status" value="1"/>
</dbReference>
<dbReference type="InterPro" id="IPR039881">
    <property type="entry name" value="PCIF1-like"/>
</dbReference>
<gene>
    <name evidence="3" type="ORF">MEDL_21180</name>
</gene>
<dbReference type="PANTHER" id="PTHR21727:SF0">
    <property type="entry name" value="MRNA (2'-O-METHYLADENOSINE-N(6)-)-METHYLTRANSFERASE"/>
    <property type="match status" value="1"/>
</dbReference>
<reference evidence="3" key="1">
    <citation type="submission" date="2021-03" db="EMBL/GenBank/DDBJ databases">
        <authorList>
            <person name="Bekaert M."/>
        </authorList>
    </citation>
    <scope>NUCLEOTIDE SEQUENCE</scope>
</reference>
<comment type="caution">
    <text evidence="3">The sequence shown here is derived from an EMBL/GenBank/DDBJ whole genome shotgun (WGS) entry which is preliminary data.</text>
</comment>
<dbReference type="Gene3D" id="2.20.70.10">
    <property type="match status" value="1"/>
</dbReference>
<evidence type="ECO:0000259" key="2">
    <source>
        <dbReference type="PROSITE" id="PS50020"/>
    </source>
</evidence>
<evidence type="ECO:0000313" key="4">
    <source>
        <dbReference type="Proteomes" id="UP000683360"/>
    </source>
</evidence>
<feature type="domain" description="WW" evidence="2">
    <location>
        <begin position="96"/>
        <end position="130"/>
    </location>
</feature>
<name>A0A8S3RKI8_MYTED</name>
<dbReference type="PANTHER" id="PTHR21727">
    <property type="entry name" value="PHOSPHORYLATED CTD INTERACTING FACTOR 1"/>
    <property type="match status" value="1"/>
</dbReference>
<evidence type="ECO:0000313" key="3">
    <source>
        <dbReference type="EMBL" id="CAG2206849.1"/>
    </source>
</evidence>
<organism evidence="3 4">
    <name type="scientific">Mytilus edulis</name>
    <name type="common">Blue mussel</name>
    <dbReference type="NCBI Taxonomy" id="6550"/>
    <lineage>
        <taxon>Eukaryota</taxon>
        <taxon>Metazoa</taxon>
        <taxon>Spiralia</taxon>
        <taxon>Lophotrochozoa</taxon>
        <taxon>Mollusca</taxon>
        <taxon>Bivalvia</taxon>
        <taxon>Autobranchia</taxon>
        <taxon>Pteriomorphia</taxon>
        <taxon>Mytilida</taxon>
        <taxon>Mytiloidea</taxon>
        <taxon>Mytilidae</taxon>
        <taxon>Mytilinae</taxon>
        <taxon>Mytilus</taxon>
    </lineage>
</organism>
<dbReference type="SMART" id="SM00456">
    <property type="entry name" value="WW"/>
    <property type="match status" value="1"/>
</dbReference>
<dbReference type="Proteomes" id="UP000683360">
    <property type="component" value="Unassembled WGS sequence"/>
</dbReference>
<keyword evidence="4" id="KW-1185">Reference proteome</keyword>
<sequence length="673" mass="78035">MLTKIHDKCLSSLLKYYYSRRCTQMDIQEKPITENGGKGDNHETKTIDKEENVAEHLEKNPLHINVTNHQPVERQDSLPISPGPLSPDPVHDLPVELLQAGWRRFWSKREQQPYFFNKLTNESLWEMPQLKSGHGSPNLLTDPTDIPPPHVGEKRRLSGDVGDSSPKKPFTYSPFWNFEIPTNAVIYERSPCILPPPHPEMESLRAQLTAKLRQHYQELCHSREGIDAPHESFNRWLLERKVIDKGTDPMLPSNCMPEVSQSMYREIMNDIPVKLVKPKFSGDVRRQLFKYAEAAKKMIETRSATPDSRKIVKWNVEETFSWLRRPGAAAYDDYLERLAHLKRQCQPHLTETAKSSVEGICTKVYNMCLETVKKLHERHWQIMNENNIQEIPKAPVPPKRKVLCYPVQMIVPVPRLPIIEMTNENEVHTLKFKGESLRINSPHFFKLEQLYKIHARDDPRFDHYLARVWCLLRRYHTLFGIQASEGFGLQGALSIQILECLHRIFGVTFECFASPLNSYFKQYCSAFTDTDGYFGSRGPVLDFHPLSGSFEANPPFCEELMESMVDHFENLLTESHEPLSFIVFIPEWRDPPIEALIRLESSRFKRKQVTLPAYDHEYRQGFQHFCPKEEVNMKSAHGTLVIFLQNDAGFARWGPTPERLKELLLASKPKDTV</sequence>
<feature type="region of interest" description="Disordered" evidence="1">
    <location>
        <begin position="130"/>
        <end position="165"/>
    </location>
</feature>
<dbReference type="GO" id="GO:0005634">
    <property type="term" value="C:nucleus"/>
    <property type="evidence" value="ECO:0007669"/>
    <property type="project" value="TreeGrafter"/>
</dbReference>
<protein>
    <submittedName>
        <fullName evidence="3">PCIF1</fullName>
    </submittedName>
</protein>
<dbReference type="InterPro" id="IPR001202">
    <property type="entry name" value="WW_dom"/>
</dbReference>
<dbReference type="SUPFAM" id="SSF51045">
    <property type="entry name" value="WW domain"/>
    <property type="match status" value="1"/>
</dbReference>
<dbReference type="OrthoDB" id="193787at2759"/>
<dbReference type="InterPro" id="IPR022035">
    <property type="entry name" value="PCIF1_WW"/>
</dbReference>